<feature type="region of interest" description="Disordered" evidence="1">
    <location>
        <begin position="99"/>
        <end position="120"/>
    </location>
</feature>
<evidence type="ECO:0000313" key="2">
    <source>
        <dbReference type="EMBL" id="CAD8494398.1"/>
    </source>
</evidence>
<sequence length="833" mass="95311">MVKFEDASSGPLSSMASEYSERLSYDVLLKERDDLQREASTAHAELYAVLKQSDYRSADELALDCMARMAVEASQAPVPDLPAEYDEIRVKASAVDEIISGSDPEAQKRSRSSRRRISEQNYEYDKLTQATTQLRQVEKEIEGKEWTMKMVSELTKTLLDLKESLMGTQNKAAEIEVGSALHKHVVSAVQNAEVLEGATDTAKTDRMRMYEAFLLCLKTVGERRAEMMQDDIGHGDIESWIAKWEDRMARDAEDVMSAAQALDDTMKIEVEVQMRNEREIDSVEVMVDGKEQFIRKMNDVRNRTVAERDALQMDQKRNDQVRSNLDNMFHQKHNSSEQKLMEIRTRKGECRDRIEHYREELVRIMNCIKSEHASISALSSFENEIIQMQQENARVKASIQSSISELKTGQSLIAKDLTAKIRAVELALARGCNILDSVMTRKHERETELDSKCREMFIQHHEANSRMYRYLYQVLCDKEDKREQLQETMETHKYHFEQAVKIANFSEIGRVKDLMKRVDADLARVNSEIQQTSSQLIQRYKALWDLERVLYQRFRFSEGNPQEEEINFDVLQEQAMNSSTNFSSTLTLQPRPKALDPFIVLRFDSNILRNSQFTEGRQGWTANDSTELALREAADHTPCCVARATANGQGILLQQRDVHVHPDREYLLSVRSAMANAERVMSLFIERQDTAGIGGAGRLISQKSIQMAPGVLQVGLKLRFSTGPHDSTIRVCAGMKAEAGDELTISQILLLPIQFVEIINPHTELSLHRVEQQMLKEEEKDKHERARLREQQRKRQSLLDHRETLESQARLTSTSLSASRSILDHSRSDGSPA</sequence>
<feature type="compositionally biased region" description="Basic and acidic residues" evidence="1">
    <location>
        <begin position="778"/>
        <end position="805"/>
    </location>
</feature>
<name>A0A7S0ETH0_9CRYP</name>
<dbReference type="EMBL" id="HBEO01023875">
    <property type="protein sequence ID" value="CAD8494398.1"/>
    <property type="molecule type" value="Transcribed_RNA"/>
</dbReference>
<feature type="compositionally biased region" description="Low complexity" evidence="1">
    <location>
        <begin position="809"/>
        <end position="821"/>
    </location>
</feature>
<dbReference type="Gene3D" id="2.60.120.260">
    <property type="entry name" value="Galactose-binding domain-like"/>
    <property type="match status" value="1"/>
</dbReference>
<protein>
    <submittedName>
        <fullName evidence="2">Uncharacterized protein</fullName>
    </submittedName>
</protein>
<feature type="region of interest" description="Disordered" evidence="1">
    <location>
        <begin position="778"/>
        <end position="833"/>
    </location>
</feature>
<dbReference type="AlphaFoldDB" id="A0A7S0ETH0"/>
<accession>A0A7S0ETH0</accession>
<feature type="compositionally biased region" description="Basic and acidic residues" evidence="1">
    <location>
        <begin position="822"/>
        <end position="833"/>
    </location>
</feature>
<organism evidence="2">
    <name type="scientific">Hanusia phi</name>
    <dbReference type="NCBI Taxonomy" id="3032"/>
    <lineage>
        <taxon>Eukaryota</taxon>
        <taxon>Cryptophyceae</taxon>
        <taxon>Pyrenomonadales</taxon>
        <taxon>Geminigeraceae</taxon>
        <taxon>Hanusia</taxon>
    </lineage>
</organism>
<reference evidence="2" key="1">
    <citation type="submission" date="2021-01" db="EMBL/GenBank/DDBJ databases">
        <authorList>
            <person name="Corre E."/>
            <person name="Pelletier E."/>
            <person name="Niang G."/>
            <person name="Scheremetjew M."/>
            <person name="Finn R."/>
            <person name="Kale V."/>
            <person name="Holt S."/>
            <person name="Cochrane G."/>
            <person name="Meng A."/>
            <person name="Brown T."/>
            <person name="Cohen L."/>
        </authorList>
    </citation>
    <scope>NUCLEOTIDE SEQUENCE</scope>
    <source>
        <strain evidence="2">CCMP325</strain>
    </source>
</reference>
<proteinExistence type="predicted"/>
<gene>
    <name evidence="2" type="ORF">HPHI1048_LOCUS16090</name>
</gene>
<evidence type="ECO:0000256" key="1">
    <source>
        <dbReference type="SAM" id="MobiDB-lite"/>
    </source>
</evidence>